<sequence>MSTRTAGQPPIETIISLEAAVDTLATAMSSPLTTTICASRMNAASKRLQHAMVALGPSAPTTERLKLANSLPQLLRAGMRFLTMKQTREAHAEMVVRLVRCRCDELVQGKGPEAVLQMKRLHYMDIDESPDIFTLRNVVSLRATVNAVIILINSSLSGLTKRSFQTRVPGKAKKDQPWPLSLDDLFPFGMRDSVQGLELWADWEDLNGSLIYELAMALAEFYPPFTRALLQPPDYSLVIKKPLAHLTAAMNNYEKTATHPDHWSAHLFKEEIKNVFDYLQMFGMQEQSVTSTFFDIVGANAAEITPVFKRLLALISSICSSAGASVKEEWSDTSFAIKFLLRVANKDFGPGDDFDSEEGLAEDAMREALGEMAKARKGGCANLTCPKKSDTANLRLCSKCDLIRYCGPDCQKEAWKSLLFPHKPLCSQVHAFKCAVPKETWTSLWNGESPSMDAFRALRSVRTAGGKAINAEYVSGIGKTLVEMREIKALYDETGNGESEAEFLSKVASRRMAGRM</sequence>
<dbReference type="GO" id="GO:0008270">
    <property type="term" value="F:zinc ion binding"/>
    <property type="evidence" value="ECO:0007669"/>
    <property type="project" value="UniProtKB-KW"/>
</dbReference>
<keyword evidence="3" id="KW-0862">Zinc</keyword>
<evidence type="ECO:0000259" key="5">
    <source>
        <dbReference type="PROSITE" id="PS50865"/>
    </source>
</evidence>
<name>A0A8H6M411_9AGAR</name>
<comment type="caution">
    <text evidence="6">The sequence shown here is derived from an EMBL/GenBank/DDBJ whole genome shotgun (WGS) entry which is preliminary data.</text>
</comment>
<dbReference type="SUPFAM" id="SSF144232">
    <property type="entry name" value="HIT/MYND zinc finger-like"/>
    <property type="match status" value="1"/>
</dbReference>
<keyword evidence="1" id="KW-0479">Metal-binding</keyword>
<dbReference type="PROSITE" id="PS50865">
    <property type="entry name" value="ZF_MYND_2"/>
    <property type="match status" value="1"/>
</dbReference>
<dbReference type="AlphaFoldDB" id="A0A8H6M411"/>
<evidence type="ECO:0000256" key="1">
    <source>
        <dbReference type="ARBA" id="ARBA00022723"/>
    </source>
</evidence>
<accession>A0A8H6M411</accession>
<evidence type="ECO:0000313" key="7">
    <source>
        <dbReference type="Proteomes" id="UP000521943"/>
    </source>
</evidence>
<evidence type="ECO:0000256" key="2">
    <source>
        <dbReference type="ARBA" id="ARBA00022771"/>
    </source>
</evidence>
<gene>
    <name evidence="6" type="ORF">DFP72DRAFT_492738</name>
</gene>
<proteinExistence type="predicted"/>
<organism evidence="6 7">
    <name type="scientific">Ephemerocybe angulata</name>
    <dbReference type="NCBI Taxonomy" id="980116"/>
    <lineage>
        <taxon>Eukaryota</taxon>
        <taxon>Fungi</taxon>
        <taxon>Dikarya</taxon>
        <taxon>Basidiomycota</taxon>
        <taxon>Agaricomycotina</taxon>
        <taxon>Agaricomycetes</taxon>
        <taxon>Agaricomycetidae</taxon>
        <taxon>Agaricales</taxon>
        <taxon>Agaricineae</taxon>
        <taxon>Psathyrellaceae</taxon>
        <taxon>Ephemerocybe</taxon>
    </lineage>
</organism>
<keyword evidence="7" id="KW-1185">Reference proteome</keyword>
<dbReference type="EMBL" id="JACGCI010000050">
    <property type="protein sequence ID" value="KAF6751416.1"/>
    <property type="molecule type" value="Genomic_DNA"/>
</dbReference>
<dbReference type="Gene3D" id="6.10.140.2220">
    <property type="match status" value="1"/>
</dbReference>
<dbReference type="OrthoDB" id="3270372at2759"/>
<evidence type="ECO:0000256" key="3">
    <source>
        <dbReference type="ARBA" id="ARBA00022833"/>
    </source>
</evidence>
<feature type="domain" description="MYND-type" evidence="5">
    <location>
        <begin position="382"/>
        <end position="426"/>
    </location>
</feature>
<dbReference type="Proteomes" id="UP000521943">
    <property type="component" value="Unassembled WGS sequence"/>
</dbReference>
<evidence type="ECO:0000256" key="4">
    <source>
        <dbReference type="PROSITE-ProRule" id="PRU00134"/>
    </source>
</evidence>
<evidence type="ECO:0000313" key="6">
    <source>
        <dbReference type="EMBL" id="KAF6751416.1"/>
    </source>
</evidence>
<dbReference type="InterPro" id="IPR002893">
    <property type="entry name" value="Znf_MYND"/>
</dbReference>
<dbReference type="Pfam" id="PF01753">
    <property type="entry name" value="zf-MYND"/>
    <property type="match status" value="1"/>
</dbReference>
<protein>
    <recommendedName>
        <fullName evidence="5">MYND-type domain-containing protein</fullName>
    </recommendedName>
</protein>
<keyword evidence="2 4" id="KW-0863">Zinc-finger</keyword>
<reference evidence="6 7" key="1">
    <citation type="submission" date="2020-07" db="EMBL/GenBank/DDBJ databases">
        <title>Comparative genomics of pyrophilous fungi reveals a link between fire events and developmental genes.</title>
        <authorList>
            <consortium name="DOE Joint Genome Institute"/>
            <person name="Steindorff A.S."/>
            <person name="Carver A."/>
            <person name="Calhoun S."/>
            <person name="Stillman K."/>
            <person name="Liu H."/>
            <person name="Lipzen A."/>
            <person name="Pangilinan J."/>
            <person name="Labutti K."/>
            <person name="Bruns T.D."/>
            <person name="Grigoriev I.V."/>
        </authorList>
    </citation>
    <scope>NUCLEOTIDE SEQUENCE [LARGE SCALE GENOMIC DNA]</scope>
    <source>
        <strain evidence="6 7">CBS 144469</strain>
    </source>
</reference>